<dbReference type="EMBL" id="CAJOBH010037091">
    <property type="protein sequence ID" value="CAF4308335.1"/>
    <property type="molecule type" value="Genomic_DNA"/>
</dbReference>
<protein>
    <submittedName>
        <fullName evidence="1">Uncharacterized protein</fullName>
    </submittedName>
</protein>
<organism evidence="1 2">
    <name type="scientific">Rotaria magnacalcarata</name>
    <dbReference type="NCBI Taxonomy" id="392030"/>
    <lineage>
        <taxon>Eukaryota</taxon>
        <taxon>Metazoa</taxon>
        <taxon>Spiralia</taxon>
        <taxon>Gnathifera</taxon>
        <taxon>Rotifera</taxon>
        <taxon>Eurotatoria</taxon>
        <taxon>Bdelloidea</taxon>
        <taxon>Philodinida</taxon>
        <taxon>Philodinidae</taxon>
        <taxon>Rotaria</taxon>
    </lineage>
</organism>
<accession>A0A8S2UCQ1</accession>
<evidence type="ECO:0000313" key="1">
    <source>
        <dbReference type="EMBL" id="CAF4308335.1"/>
    </source>
</evidence>
<comment type="caution">
    <text evidence="1">The sequence shown here is derived from an EMBL/GenBank/DDBJ whole genome shotgun (WGS) entry which is preliminary data.</text>
</comment>
<name>A0A8S2UCQ1_9BILA</name>
<dbReference type="Proteomes" id="UP000681967">
    <property type="component" value="Unassembled WGS sequence"/>
</dbReference>
<gene>
    <name evidence="1" type="ORF">BYL167_LOCUS27770</name>
</gene>
<evidence type="ECO:0000313" key="2">
    <source>
        <dbReference type="Proteomes" id="UP000681967"/>
    </source>
</evidence>
<dbReference type="AlphaFoldDB" id="A0A8S2UCQ1"/>
<proteinExistence type="predicted"/>
<reference evidence="1" key="1">
    <citation type="submission" date="2021-02" db="EMBL/GenBank/DDBJ databases">
        <authorList>
            <person name="Nowell W R."/>
        </authorList>
    </citation>
    <scope>NUCLEOTIDE SEQUENCE</scope>
</reference>
<sequence length="43" mass="5081">MNKELLIYIGSQLSQIRLYPLFDICHYLLIAIQVRDDIQQCQA</sequence>
<feature type="non-terminal residue" evidence="1">
    <location>
        <position position="43"/>
    </location>
</feature>